<evidence type="ECO:0000313" key="3">
    <source>
        <dbReference type="Proteomes" id="UP000035085"/>
    </source>
</evidence>
<dbReference type="Proteomes" id="UP000035085">
    <property type="component" value="Chromosome"/>
</dbReference>
<sequence length="152" mass="16225">MLPKITASAPSEIAASAGVACSTRERLLHYENEIALMFERAQQLTEQATAILEMLERRTPGERPGEVQGASPPNDAQAHVGQTFERDMQRCESKSPTPSDVGSGLAAESLTSTSVTRQALQDVGHVPSTAHDPVATSRDTGISQLPEARPPH</sequence>
<keyword evidence="3" id="KW-1185">Reference proteome</keyword>
<dbReference type="RefSeq" id="WP_072617539.1">
    <property type="nucleotide sequence ID" value="NZ_CP010897.2"/>
</dbReference>
<feature type="region of interest" description="Disordered" evidence="1">
    <location>
        <begin position="56"/>
        <end position="152"/>
    </location>
</feature>
<feature type="compositionally biased region" description="Basic and acidic residues" evidence="1">
    <location>
        <begin position="84"/>
        <end position="93"/>
    </location>
</feature>
<name>A0ABN4FTX3_9BURK</name>
<protein>
    <submittedName>
        <fullName evidence="2">Uncharacterized protein</fullName>
    </submittedName>
</protein>
<evidence type="ECO:0000313" key="2">
    <source>
        <dbReference type="EMBL" id="AJP59239.2"/>
    </source>
</evidence>
<feature type="compositionally biased region" description="Polar residues" evidence="1">
    <location>
        <begin position="109"/>
        <end position="119"/>
    </location>
</feature>
<feature type="compositionally biased region" description="Basic and acidic residues" evidence="1">
    <location>
        <begin position="56"/>
        <end position="65"/>
    </location>
</feature>
<evidence type="ECO:0000256" key="1">
    <source>
        <dbReference type="SAM" id="MobiDB-lite"/>
    </source>
</evidence>
<gene>
    <name evidence="2" type="ORF">UC34_24345</name>
</gene>
<accession>A0ABN4FTX3</accession>
<reference evidence="3" key="1">
    <citation type="submission" date="2015-02" db="EMBL/GenBank/DDBJ databases">
        <title>Complete Genome Sequencing of Pandoraea vervacti NS15 sp. nov.</title>
        <authorList>
            <person name="Chan K.-G."/>
        </authorList>
    </citation>
    <scope>NUCLEOTIDE SEQUENCE [LARGE SCALE GENOMIC DNA]</scope>
    <source>
        <strain evidence="3">NS15</strain>
    </source>
</reference>
<organism evidence="2 3">
    <name type="scientific">Pandoraea vervacti</name>
    <dbReference type="NCBI Taxonomy" id="656178"/>
    <lineage>
        <taxon>Bacteria</taxon>
        <taxon>Pseudomonadati</taxon>
        <taxon>Pseudomonadota</taxon>
        <taxon>Betaproteobacteria</taxon>
        <taxon>Burkholderiales</taxon>
        <taxon>Burkholderiaceae</taxon>
        <taxon>Pandoraea</taxon>
    </lineage>
</organism>
<proteinExistence type="predicted"/>
<dbReference type="EMBL" id="CP010897">
    <property type="protein sequence ID" value="AJP59239.2"/>
    <property type="molecule type" value="Genomic_DNA"/>
</dbReference>